<evidence type="ECO:0000313" key="4">
    <source>
        <dbReference type="EMBL" id="KQL17624.1"/>
    </source>
</evidence>
<evidence type="ECO:0000313" key="5">
    <source>
        <dbReference type="Proteomes" id="UP000050996"/>
    </source>
</evidence>
<dbReference type="RefSeq" id="WP_053477864.1">
    <property type="nucleotide sequence ID" value="NZ_CP041305.1"/>
</dbReference>
<keyword evidence="5" id="KW-1185">Reference proteome</keyword>
<dbReference type="Pfam" id="PF00015">
    <property type="entry name" value="MCPsignal"/>
    <property type="match status" value="1"/>
</dbReference>
<dbReference type="EMBL" id="LJIX01000006">
    <property type="protein sequence ID" value="KQL17624.1"/>
    <property type="molecule type" value="Genomic_DNA"/>
</dbReference>
<dbReference type="GO" id="GO:0007165">
    <property type="term" value="P:signal transduction"/>
    <property type="evidence" value="ECO:0007669"/>
    <property type="project" value="UniProtKB-KW"/>
</dbReference>
<organism evidence="4 5">
    <name type="scientific">Cytobacillus solani</name>
    <dbReference type="NCBI Taxonomy" id="1637975"/>
    <lineage>
        <taxon>Bacteria</taxon>
        <taxon>Bacillati</taxon>
        <taxon>Bacillota</taxon>
        <taxon>Bacilli</taxon>
        <taxon>Bacillales</taxon>
        <taxon>Bacillaceae</taxon>
        <taxon>Cytobacillus</taxon>
    </lineage>
</organism>
<dbReference type="InterPro" id="IPR004089">
    <property type="entry name" value="MCPsignal_dom"/>
</dbReference>
<dbReference type="PANTHER" id="PTHR32089">
    <property type="entry name" value="METHYL-ACCEPTING CHEMOTAXIS PROTEIN MCPB"/>
    <property type="match status" value="1"/>
</dbReference>
<dbReference type="AlphaFoldDB" id="A0A0Q3QJ72"/>
<evidence type="ECO:0000256" key="2">
    <source>
        <dbReference type="PROSITE-ProRule" id="PRU00284"/>
    </source>
</evidence>
<reference evidence="4 5" key="1">
    <citation type="submission" date="2015-09" db="EMBL/GenBank/DDBJ databases">
        <title>Genome sequencing project for genomic taxonomy and phylogenomics of Bacillus-like bacteria.</title>
        <authorList>
            <person name="Liu B."/>
            <person name="Wang J."/>
            <person name="Zhu Y."/>
            <person name="Liu G."/>
            <person name="Chen Q."/>
            <person name="Chen Z."/>
            <person name="Lan J."/>
            <person name="Che J."/>
            <person name="Ge C."/>
            <person name="Shi H."/>
            <person name="Pan Z."/>
            <person name="Liu X."/>
        </authorList>
    </citation>
    <scope>NUCLEOTIDE SEQUENCE [LARGE SCALE GENOMIC DNA]</scope>
    <source>
        <strain evidence="4 5">FJAT-18043</strain>
    </source>
</reference>
<dbReference type="PATRIC" id="fig|1637975.4.peg.194"/>
<dbReference type="SUPFAM" id="SSF58104">
    <property type="entry name" value="Methyl-accepting chemotaxis protein (MCP) signaling domain"/>
    <property type="match status" value="1"/>
</dbReference>
<dbReference type="GO" id="GO:0016020">
    <property type="term" value="C:membrane"/>
    <property type="evidence" value="ECO:0007669"/>
    <property type="project" value="InterPro"/>
</dbReference>
<feature type="domain" description="Methyl-accepting transducer" evidence="3">
    <location>
        <begin position="110"/>
        <end position="282"/>
    </location>
</feature>
<evidence type="ECO:0000256" key="1">
    <source>
        <dbReference type="ARBA" id="ARBA00023224"/>
    </source>
</evidence>
<sequence length="332" mass="37516">MFKTKKGSTQLQEENTELKNRLKTIFEKAQQNEEYLNSFIESFNNEINIAIEQHEMVNGQHNILADLVGKIMERFDKVNVISQMSYDKSIGLHEKGQSLIESTVDMVKISEEGRDSVSKVEGLIAKLGEQLHETSVKMNQLNERSKEIEMIVKVIKEIADQTNLLALNASIEAARAGEHGKGFAVVAEEVRKLAENTAESTHNISVLTQNIQKDIDGSLQSTKMSTGLIEEGIQLSTNTTSTIDYILSVINNVQTEVKDVISTIEEQRDYSNDVMNEIRETRSTFDEANEMIIKHISDASVVDEKLESGIKQIAELSNRGNRELWDEYKEYK</sequence>
<dbReference type="PANTHER" id="PTHR32089:SF112">
    <property type="entry name" value="LYSOZYME-LIKE PROTEIN-RELATED"/>
    <property type="match status" value="1"/>
</dbReference>
<dbReference type="Proteomes" id="UP000050996">
    <property type="component" value="Unassembled WGS sequence"/>
</dbReference>
<dbReference type="STRING" id="1637975.AN957_02605"/>
<keyword evidence="1 2" id="KW-0807">Transducer</keyword>
<name>A0A0Q3QJ72_9BACI</name>
<comment type="caution">
    <text evidence="4">The sequence shown here is derived from an EMBL/GenBank/DDBJ whole genome shotgun (WGS) entry which is preliminary data.</text>
</comment>
<accession>A0A0Q3QJ72</accession>
<dbReference type="Gene3D" id="1.10.287.950">
    <property type="entry name" value="Methyl-accepting chemotaxis protein"/>
    <property type="match status" value="1"/>
</dbReference>
<proteinExistence type="predicted"/>
<gene>
    <name evidence="4" type="ORF">AN957_02605</name>
</gene>
<evidence type="ECO:0000259" key="3">
    <source>
        <dbReference type="PROSITE" id="PS50111"/>
    </source>
</evidence>
<dbReference type="PROSITE" id="PS50111">
    <property type="entry name" value="CHEMOTAXIS_TRANSDUC_2"/>
    <property type="match status" value="1"/>
</dbReference>
<dbReference type="SMART" id="SM00283">
    <property type="entry name" value="MA"/>
    <property type="match status" value="1"/>
</dbReference>
<protein>
    <submittedName>
        <fullName evidence="4">Chemotaxis protein</fullName>
    </submittedName>
</protein>